<keyword evidence="4 7" id="KW-0808">Transferase</keyword>
<dbReference type="InterPro" id="IPR018294">
    <property type="entry name" value="ISPD_synthase_CS"/>
</dbReference>
<evidence type="ECO:0000313" key="9">
    <source>
        <dbReference type="Proteomes" id="UP000093523"/>
    </source>
</evidence>
<comment type="similarity">
    <text evidence="3 7">Belongs to the IspD/TarI cytidylyltransferase family. IspD subfamily.</text>
</comment>
<dbReference type="PANTHER" id="PTHR32125">
    <property type="entry name" value="2-C-METHYL-D-ERYTHRITOL 4-PHOSPHATE CYTIDYLYLTRANSFERASE, CHLOROPLASTIC"/>
    <property type="match status" value="1"/>
</dbReference>
<evidence type="ECO:0000256" key="2">
    <source>
        <dbReference type="ARBA" id="ARBA00004787"/>
    </source>
</evidence>
<dbReference type="HAMAP" id="MF_00108">
    <property type="entry name" value="IspD"/>
    <property type="match status" value="1"/>
</dbReference>
<evidence type="ECO:0000256" key="3">
    <source>
        <dbReference type="ARBA" id="ARBA00009789"/>
    </source>
</evidence>
<dbReference type="AlphaFoldDB" id="A0A1B9NXI2"/>
<protein>
    <recommendedName>
        <fullName evidence="7">2-C-methyl-D-erythritol 4-phosphate cytidylyltransferase</fullName>
        <ecNumber evidence="7">2.7.7.60</ecNumber>
    </recommendedName>
    <alternativeName>
        <fullName evidence="7">4-diphosphocytidyl-2C-methyl-D-erythritol synthase</fullName>
    </alternativeName>
    <alternativeName>
        <fullName evidence="7">MEP cytidylyltransferase</fullName>
        <shortName evidence="7">MCT</shortName>
    </alternativeName>
</protein>
<feature type="site" description="Transition state stabilizer" evidence="7">
    <location>
        <position position="21"/>
    </location>
</feature>
<reference evidence="8 9" key="1">
    <citation type="submission" date="2016-06" db="EMBL/GenBank/DDBJ databases">
        <authorList>
            <person name="Kjaerup R.B."/>
            <person name="Dalgaard T.S."/>
            <person name="Juul-Madsen H.R."/>
        </authorList>
    </citation>
    <scope>NUCLEOTIDE SEQUENCE [LARGE SCALE GENOMIC DNA]</scope>
    <source>
        <strain evidence="8 9">1S159</strain>
    </source>
</reference>
<evidence type="ECO:0000256" key="6">
    <source>
        <dbReference type="ARBA" id="ARBA00023229"/>
    </source>
</evidence>
<proteinExistence type="inferred from homology"/>
<gene>
    <name evidence="7" type="primary">ispD</name>
    <name evidence="8" type="ORF">A6E04_14685</name>
</gene>
<comment type="function">
    <text evidence="7">Catalyzes the formation of 4-diphosphocytidyl-2-C-methyl-D-erythritol from CTP and 2-C-methyl-D-erythritol 4-phosphate (MEP).</text>
</comment>
<evidence type="ECO:0000256" key="4">
    <source>
        <dbReference type="ARBA" id="ARBA00022679"/>
    </source>
</evidence>
<evidence type="ECO:0000313" key="8">
    <source>
        <dbReference type="EMBL" id="OCH20437.1"/>
    </source>
</evidence>
<comment type="catalytic activity">
    <reaction evidence="1 7">
        <text>2-C-methyl-D-erythritol 4-phosphate + CTP + H(+) = 4-CDP-2-C-methyl-D-erythritol + diphosphate</text>
        <dbReference type="Rhea" id="RHEA:13429"/>
        <dbReference type="ChEBI" id="CHEBI:15378"/>
        <dbReference type="ChEBI" id="CHEBI:33019"/>
        <dbReference type="ChEBI" id="CHEBI:37563"/>
        <dbReference type="ChEBI" id="CHEBI:57823"/>
        <dbReference type="ChEBI" id="CHEBI:58262"/>
        <dbReference type="EC" id="2.7.7.60"/>
    </reaction>
</comment>
<feature type="site" description="Positions MEP for the nucleophilic attack" evidence="7">
    <location>
        <position position="160"/>
    </location>
</feature>
<dbReference type="InterPro" id="IPR029044">
    <property type="entry name" value="Nucleotide-diphossugar_trans"/>
</dbReference>
<dbReference type="InterPro" id="IPR050088">
    <property type="entry name" value="IspD/TarI_cytidylyltransf_bact"/>
</dbReference>
<evidence type="ECO:0000256" key="7">
    <source>
        <dbReference type="HAMAP-Rule" id="MF_00108"/>
    </source>
</evidence>
<dbReference type="SUPFAM" id="SSF53448">
    <property type="entry name" value="Nucleotide-diphospho-sugar transferases"/>
    <property type="match status" value="1"/>
</dbReference>
<feature type="site" description="Positions MEP for the nucleophilic attack" evidence="7">
    <location>
        <position position="216"/>
    </location>
</feature>
<evidence type="ECO:0000256" key="5">
    <source>
        <dbReference type="ARBA" id="ARBA00022695"/>
    </source>
</evidence>
<dbReference type="Proteomes" id="UP000093523">
    <property type="component" value="Unassembled WGS sequence"/>
</dbReference>
<dbReference type="CDD" id="cd02516">
    <property type="entry name" value="CDP-ME_synthetase"/>
    <property type="match status" value="1"/>
</dbReference>
<organism evidence="8 9">
    <name type="scientific">Aliivibrio logei</name>
    <name type="common">Vibrio logei</name>
    <dbReference type="NCBI Taxonomy" id="688"/>
    <lineage>
        <taxon>Bacteria</taxon>
        <taxon>Pseudomonadati</taxon>
        <taxon>Pseudomonadota</taxon>
        <taxon>Gammaproteobacteria</taxon>
        <taxon>Vibrionales</taxon>
        <taxon>Vibrionaceae</taxon>
        <taxon>Aliivibrio</taxon>
    </lineage>
</organism>
<dbReference type="PROSITE" id="PS01295">
    <property type="entry name" value="ISPD"/>
    <property type="match status" value="1"/>
</dbReference>
<evidence type="ECO:0000256" key="1">
    <source>
        <dbReference type="ARBA" id="ARBA00001282"/>
    </source>
</evidence>
<dbReference type="InterPro" id="IPR001228">
    <property type="entry name" value="IspD"/>
</dbReference>
<sequence length="239" mass="26426">MSSLSPLFITVIVPAAGVGSRMKADRPKQYLVLDGKTVIEHTIENLLAFPMVNTVIVAISDDDPYFDALSIATDKRVIRVSGGEERADSVLSGLEYVQKNTLSQWVMIHDAARPCLRHSDIAKLIEAVIPDHLGGILASPVRDTMKQANSDLSISTTIDRSVLWHALTPQLFTTELLYTALKTGLEQGLSITDESSAIEFMGYQPKLIQGRADNLKITQPEDLDLAEFYLQKMKKEINE</sequence>
<dbReference type="STRING" id="688.A6E04_14685"/>
<dbReference type="UniPathway" id="UPA00056">
    <property type="reaction ID" value="UER00093"/>
</dbReference>
<dbReference type="Pfam" id="PF01128">
    <property type="entry name" value="IspD"/>
    <property type="match status" value="1"/>
</dbReference>
<comment type="caution">
    <text evidence="8">The sequence shown here is derived from an EMBL/GenBank/DDBJ whole genome shotgun (WGS) entry which is preliminary data.</text>
</comment>
<dbReference type="OrthoDB" id="9806837at2"/>
<dbReference type="EMBL" id="MAJU01000012">
    <property type="protein sequence ID" value="OCH20437.1"/>
    <property type="molecule type" value="Genomic_DNA"/>
</dbReference>
<name>A0A1B9NXI2_ALILO</name>
<dbReference type="PANTHER" id="PTHR32125:SF4">
    <property type="entry name" value="2-C-METHYL-D-ERYTHRITOL 4-PHOSPHATE CYTIDYLYLTRANSFERASE, CHLOROPLASTIC"/>
    <property type="match status" value="1"/>
</dbReference>
<accession>A0A1B9NXI2</accession>
<dbReference type="Gene3D" id="3.90.550.10">
    <property type="entry name" value="Spore Coat Polysaccharide Biosynthesis Protein SpsA, Chain A"/>
    <property type="match status" value="1"/>
</dbReference>
<dbReference type="RefSeq" id="WP_065611544.1">
    <property type="nucleotide sequence ID" value="NZ_CAWMPN010000012.1"/>
</dbReference>
<dbReference type="InterPro" id="IPR034683">
    <property type="entry name" value="IspD/TarI"/>
</dbReference>
<dbReference type="GO" id="GO:0050518">
    <property type="term" value="F:2-C-methyl-D-erythritol 4-phosphate cytidylyltransferase activity"/>
    <property type="evidence" value="ECO:0007669"/>
    <property type="project" value="UniProtKB-UniRule"/>
</dbReference>
<feature type="site" description="Transition state stabilizer" evidence="7">
    <location>
        <position position="28"/>
    </location>
</feature>
<dbReference type="EC" id="2.7.7.60" evidence="7"/>
<keyword evidence="6 7" id="KW-0414">Isoprene biosynthesis</keyword>
<dbReference type="NCBIfam" id="TIGR00453">
    <property type="entry name" value="ispD"/>
    <property type="match status" value="1"/>
</dbReference>
<dbReference type="FunFam" id="3.90.550.10:FF:000003">
    <property type="entry name" value="2-C-methyl-D-erythritol 4-phosphate cytidylyltransferase"/>
    <property type="match status" value="1"/>
</dbReference>
<dbReference type="GO" id="GO:0019288">
    <property type="term" value="P:isopentenyl diphosphate biosynthetic process, methylerythritol 4-phosphate pathway"/>
    <property type="evidence" value="ECO:0007669"/>
    <property type="project" value="UniProtKB-UniRule"/>
</dbReference>
<keyword evidence="5 7" id="KW-0548">Nucleotidyltransferase</keyword>
<comment type="pathway">
    <text evidence="2 7">Isoprenoid biosynthesis; isopentenyl diphosphate biosynthesis via DXP pathway; isopentenyl diphosphate from 1-deoxy-D-xylulose 5-phosphate: step 2/6.</text>
</comment>